<evidence type="ECO:0000313" key="2">
    <source>
        <dbReference type="EMBL" id="PXZ04263.1"/>
    </source>
</evidence>
<proteinExistence type="predicted"/>
<sequence>MNYNFNHNNCSYHNINLVSFNNQDLVFTFSLFFHKLLSVFYKLFCSFIYKYFFLKILFVLLLLIPYHGQALTSITSNFIHGHSPYLTFDGGRTRATDINSLLWIALSNGVKFTPTTNNSSTLPIELPNVGESFADIDMLIPTDNDSISLNTIIGSPYNYWGDDDGDGQGINGISVSGSLSLSIVDKYNQAVARRDVLSNCNAPYKITLTSTDGTLSTQYGVPNNNNFNASNVTYYINPKIIPEVCFVMPSLENSGIVEGINFSGPANIWKDKKGFIPQSNDPSSYHLNFPTTGADKLAFDLEIVNGQILRWTPVNKSNIIATVSFNNATGSSVKVTLSGPSANLTQWDLDSPAPIFKPDLPQVFELLGRDYQNNIVVKYGFVLKQWFVNRSTKDYSYSNSSRWCSAIGYNMPKVKDLTNAVCLGLWAGDHCEGSSGALPASDGNYYKRQINAGLFSEWGNMPTYSNAKFGINHYWTSDSNGNGEQFGVYATGGGIFKFNPNDSSDTYSHTICVAP</sequence>
<keyword evidence="1" id="KW-0472">Membrane</keyword>
<accession>A0A2V4DVM0</accession>
<dbReference type="EMBL" id="QGLP01000005">
    <property type="protein sequence ID" value="PXZ04263.1"/>
    <property type="molecule type" value="Genomic_DNA"/>
</dbReference>
<reference evidence="2 3" key="1">
    <citation type="submission" date="2018-05" db="EMBL/GenBank/DDBJ databases">
        <title>Reference genomes for bee gut microbiota database.</title>
        <authorList>
            <person name="Ellegaard K.M."/>
        </authorList>
    </citation>
    <scope>NUCLEOTIDE SEQUENCE [LARGE SCALE GENOMIC DNA]</scope>
    <source>
        <strain evidence="2 3">ESL0177</strain>
    </source>
</reference>
<dbReference type="InterPro" id="IPR016186">
    <property type="entry name" value="C-type_lectin-like/link_sf"/>
</dbReference>
<dbReference type="Gene3D" id="3.10.100.10">
    <property type="entry name" value="Mannose-Binding Protein A, subunit A"/>
    <property type="match status" value="1"/>
</dbReference>
<dbReference type="Proteomes" id="UP000247483">
    <property type="component" value="Unassembled WGS sequence"/>
</dbReference>
<dbReference type="AlphaFoldDB" id="A0A2V4DVM0"/>
<evidence type="ECO:0000256" key="1">
    <source>
        <dbReference type="SAM" id="Phobius"/>
    </source>
</evidence>
<comment type="caution">
    <text evidence="2">The sequence shown here is derived from an EMBL/GenBank/DDBJ whole genome shotgun (WGS) entry which is preliminary data.</text>
</comment>
<name>A0A2V4DVM0_9GAMM</name>
<feature type="transmembrane region" description="Helical" evidence="1">
    <location>
        <begin position="51"/>
        <end position="68"/>
    </location>
</feature>
<gene>
    <name evidence="2" type="ORF">DKK79_07835</name>
</gene>
<protein>
    <submittedName>
        <fullName evidence="2">Uncharacterized protein</fullName>
    </submittedName>
</protein>
<keyword evidence="1" id="KW-1133">Transmembrane helix</keyword>
<evidence type="ECO:0000313" key="3">
    <source>
        <dbReference type="Proteomes" id="UP000247483"/>
    </source>
</evidence>
<organism evidence="2 3">
    <name type="scientific">Gilliamella apicola</name>
    <dbReference type="NCBI Taxonomy" id="1196095"/>
    <lineage>
        <taxon>Bacteria</taxon>
        <taxon>Pseudomonadati</taxon>
        <taxon>Pseudomonadota</taxon>
        <taxon>Gammaproteobacteria</taxon>
        <taxon>Orbales</taxon>
        <taxon>Orbaceae</taxon>
        <taxon>Gilliamella</taxon>
    </lineage>
</organism>
<keyword evidence="1" id="KW-0812">Transmembrane</keyword>